<sequence length="96" mass="10861">MTRQAISQCGAPSASSLWSSINWHQVEDDVFRFQMRIAKAVKAQHWNKVRVLQRPLTRSHQAKLLAVKRVTNGAKVGLPQLGWNLSGQRTHHPSPQ</sequence>
<name>A0A5U7RS55_SALER</name>
<dbReference type="InterPro" id="IPR025960">
    <property type="entry name" value="RVT_N"/>
</dbReference>
<dbReference type="AlphaFoldDB" id="A0A5U7RS55"/>
<accession>A0A5U7RS55</accession>
<evidence type="ECO:0000313" key="2">
    <source>
        <dbReference type="EMBL" id="EBR5103423.1"/>
    </source>
</evidence>
<evidence type="ECO:0000259" key="1">
    <source>
        <dbReference type="Pfam" id="PF13655"/>
    </source>
</evidence>
<proteinExistence type="predicted"/>
<reference evidence="2" key="1">
    <citation type="submission" date="2018-07" db="EMBL/GenBank/DDBJ databases">
        <authorList>
            <consortium name="PulseNet: The National Subtyping Network for Foodborne Disease Surveillance"/>
            <person name="Tarr C.L."/>
            <person name="Trees E."/>
            <person name="Katz L.S."/>
            <person name="Carleton-Romer H.A."/>
            <person name="Stroika S."/>
            <person name="Kucerova Z."/>
            <person name="Roache K.F."/>
            <person name="Sabol A.L."/>
            <person name="Besser J."/>
            <person name="Gerner-Smidt P."/>
        </authorList>
    </citation>
    <scope>NUCLEOTIDE SEQUENCE</scope>
    <source>
        <strain evidence="2">PNUSAS007347</strain>
    </source>
</reference>
<organism evidence="2">
    <name type="scientific">Salmonella enterica</name>
    <name type="common">Salmonella choleraesuis</name>
    <dbReference type="NCBI Taxonomy" id="28901"/>
    <lineage>
        <taxon>Bacteria</taxon>
        <taxon>Pseudomonadati</taxon>
        <taxon>Pseudomonadota</taxon>
        <taxon>Gammaproteobacteria</taxon>
        <taxon>Enterobacterales</taxon>
        <taxon>Enterobacteriaceae</taxon>
        <taxon>Salmonella</taxon>
    </lineage>
</organism>
<gene>
    <name evidence="2" type="ORF">B2O45_25345</name>
</gene>
<dbReference type="EMBL" id="AAGSMQ010000046">
    <property type="protein sequence ID" value="EBR5103423.1"/>
    <property type="molecule type" value="Genomic_DNA"/>
</dbReference>
<feature type="domain" description="Reverse transcriptase N-terminal" evidence="1">
    <location>
        <begin position="18"/>
        <end position="72"/>
    </location>
</feature>
<dbReference type="Pfam" id="PF13655">
    <property type="entry name" value="RVT_N"/>
    <property type="match status" value="1"/>
</dbReference>
<comment type="caution">
    <text evidence="2">The sequence shown here is derived from an EMBL/GenBank/DDBJ whole genome shotgun (WGS) entry which is preliminary data.</text>
</comment>
<protein>
    <recommendedName>
        <fullName evidence="1">Reverse transcriptase N-terminal domain-containing protein</fullName>
    </recommendedName>
</protein>